<accession>A0ABN9EMG2</accession>
<evidence type="ECO:0000313" key="1">
    <source>
        <dbReference type="EMBL" id="CAI9584568.1"/>
    </source>
</evidence>
<reference evidence="1" key="1">
    <citation type="submission" date="2023-05" db="EMBL/GenBank/DDBJ databases">
        <authorList>
            <person name="Stuckert A."/>
        </authorList>
    </citation>
    <scope>NUCLEOTIDE SEQUENCE</scope>
</reference>
<organism evidence="1 2">
    <name type="scientific">Staurois parvus</name>
    <dbReference type="NCBI Taxonomy" id="386267"/>
    <lineage>
        <taxon>Eukaryota</taxon>
        <taxon>Metazoa</taxon>
        <taxon>Chordata</taxon>
        <taxon>Craniata</taxon>
        <taxon>Vertebrata</taxon>
        <taxon>Euteleostomi</taxon>
        <taxon>Amphibia</taxon>
        <taxon>Batrachia</taxon>
        <taxon>Anura</taxon>
        <taxon>Neobatrachia</taxon>
        <taxon>Ranoidea</taxon>
        <taxon>Ranidae</taxon>
        <taxon>Staurois</taxon>
    </lineage>
</organism>
<proteinExistence type="predicted"/>
<gene>
    <name evidence="1" type="ORF">SPARVUS_LOCUS10048715</name>
</gene>
<evidence type="ECO:0000313" key="2">
    <source>
        <dbReference type="Proteomes" id="UP001162483"/>
    </source>
</evidence>
<dbReference type="Proteomes" id="UP001162483">
    <property type="component" value="Unassembled WGS sequence"/>
</dbReference>
<keyword evidence="2" id="KW-1185">Reference proteome</keyword>
<name>A0ABN9EMG2_9NEOB</name>
<sequence length="61" mass="6768">HQGTDHQCSDDQCSPISAAISAHQCWLLVQFSTSYQCPSVPPTNAYQCHLEGEKSLIYKTL</sequence>
<dbReference type="EMBL" id="CATNWA010015560">
    <property type="protein sequence ID" value="CAI9584568.1"/>
    <property type="molecule type" value="Genomic_DNA"/>
</dbReference>
<protein>
    <submittedName>
        <fullName evidence="1">Uncharacterized protein</fullName>
    </submittedName>
</protein>
<comment type="caution">
    <text evidence="1">The sequence shown here is derived from an EMBL/GenBank/DDBJ whole genome shotgun (WGS) entry which is preliminary data.</text>
</comment>
<feature type="non-terminal residue" evidence="1">
    <location>
        <position position="1"/>
    </location>
</feature>